<dbReference type="PANTHER" id="PTHR41164">
    <property type="entry name" value="CURLI PRODUCTION ASSEMBLY/TRANSPORT COMPONENT CSGG"/>
    <property type="match status" value="1"/>
</dbReference>
<gene>
    <name evidence="6" type="ORF">EP073_09795</name>
</gene>
<dbReference type="KEGG" id="gtl:EP073_09795"/>
<proteinExistence type="predicted"/>
<organism evidence="6 7">
    <name type="scientific">Geovibrio thiophilus</name>
    <dbReference type="NCBI Taxonomy" id="139438"/>
    <lineage>
        <taxon>Bacteria</taxon>
        <taxon>Pseudomonadati</taxon>
        <taxon>Deferribacterota</taxon>
        <taxon>Deferribacteres</taxon>
        <taxon>Deferribacterales</taxon>
        <taxon>Geovibrionaceae</taxon>
        <taxon>Geovibrio</taxon>
    </lineage>
</organism>
<keyword evidence="7" id="KW-1185">Reference proteome</keyword>
<dbReference type="GO" id="GO:0030288">
    <property type="term" value="C:outer membrane-bounded periplasmic space"/>
    <property type="evidence" value="ECO:0007669"/>
    <property type="project" value="InterPro"/>
</dbReference>
<protein>
    <submittedName>
        <fullName evidence="6">Curli production assembly protein CsgG</fullName>
    </submittedName>
</protein>
<reference evidence="6 7" key="1">
    <citation type="submission" date="2019-01" db="EMBL/GenBank/DDBJ databases">
        <title>Geovibrio thiophilus DSM 11263, complete genome.</title>
        <authorList>
            <person name="Spring S."/>
            <person name="Bunk B."/>
            <person name="Sproer C."/>
        </authorList>
    </citation>
    <scope>NUCLEOTIDE SEQUENCE [LARGE SCALE GENOMIC DNA]</scope>
    <source>
        <strain evidence="6 7">DSM 11263</strain>
    </source>
</reference>
<keyword evidence="5" id="KW-0449">Lipoprotein</keyword>
<keyword evidence="4" id="KW-0564">Palmitate</keyword>
<evidence type="ECO:0000313" key="6">
    <source>
        <dbReference type="EMBL" id="QAR33684.1"/>
    </source>
</evidence>
<evidence type="ECO:0000256" key="2">
    <source>
        <dbReference type="ARBA" id="ARBA00022729"/>
    </source>
</evidence>
<evidence type="ECO:0000256" key="1">
    <source>
        <dbReference type="ARBA" id="ARBA00022475"/>
    </source>
</evidence>
<name>A0A3R5X3I4_9BACT</name>
<evidence type="ECO:0000256" key="5">
    <source>
        <dbReference type="ARBA" id="ARBA00023288"/>
    </source>
</evidence>
<dbReference type="Proteomes" id="UP000287502">
    <property type="component" value="Chromosome"/>
</dbReference>
<dbReference type="PROSITE" id="PS51257">
    <property type="entry name" value="PROKAR_LIPOPROTEIN"/>
    <property type="match status" value="1"/>
</dbReference>
<keyword evidence="2" id="KW-0732">Signal</keyword>
<dbReference type="AlphaFoldDB" id="A0A3R5X3I4"/>
<sequence>MSKLNILLMFLMLFLLGCTTTPTVIKIDVPTVVQPQVIGKEQHILKRKVAIARFGNEAMYSKSALFGLNNDYNAEKQATDILSAKLTQSGKFILLERSDDELLKKEIDAHRLESLKINADYLIVGSVSEFGRKTVSETGVFSRSIQQVAYAKVSVRLIDVKTGIIIFAQEGSGEALSEAGSAFGVGKHVGYDSTLNDKAISAAINSVVDGLMNNLLNKPWRSYILTFDESTITIAGGQNQGIIVGEIFNVYEKGKKIKNPQTGTLIELPGTKLGKIKVVQLFGSNYTDEGSVCIIEEGNFSKLNLEDLYVEK</sequence>
<dbReference type="EMBL" id="CP035108">
    <property type="protein sequence ID" value="QAR33684.1"/>
    <property type="molecule type" value="Genomic_DNA"/>
</dbReference>
<keyword evidence="3" id="KW-0472">Membrane</keyword>
<dbReference type="OrthoDB" id="9793163at2"/>
<keyword evidence="1" id="KW-1003">Cell membrane</keyword>
<dbReference type="PANTHER" id="PTHR41164:SF1">
    <property type="entry name" value="CURLI PRODUCTION ASSEMBLY_TRANSPORT COMPONENT CSGG"/>
    <property type="match status" value="1"/>
</dbReference>
<dbReference type="InterPro" id="IPR005534">
    <property type="entry name" value="Curli_assmbl/transp-comp_CsgG"/>
</dbReference>
<dbReference type="Pfam" id="PF03783">
    <property type="entry name" value="CsgG"/>
    <property type="match status" value="1"/>
</dbReference>
<evidence type="ECO:0000256" key="4">
    <source>
        <dbReference type="ARBA" id="ARBA00023139"/>
    </source>
</evidence>
<dbReference type="RefSeq" id="WP_128466970.1">
    <property type="nucleotide sequence ID" value="NZ_CP035108.1"/>
</dbReference>
<accession>A0A3R5X3I4</accession>
<evidence type="ECO:0000256" key="3">
    <source>
        <dbReference type="ARBA" id="ARBA00023136"/>
    </source>
</evidence>
<evidence type="ECO:0000313" key="7">
    <source>
        <dbReference type="Proteomes" id="UP000287502"/>
    </source>
</evidence>
<dbReference type="Gene3D" id="3.40.50.10610">
    <property type="entry name" value="ABC-type transport auxiliary lipoprotein component"/>
    <property type="match status" value="1"/>
</dbReference>